<dbReference type="AlphaFoldDB" id="A0A117IXB7"/>
<comment type="caution">
    <text evidence="3">The sequence shown here is derived from an EMBL/GenBank/DDBJ whole genome shotgun (WGS) entry which is preliminary data.</text>
</comment>
<keyword evidence="4" id="KW-1185">Reference proteome</keyword>
<dbReference type="Pfam" id="PF13581">
    <property type="entry name" value="HATPase_c_2"/>
    <property type="match status" value="1"/>
</dbReference>
<evidence type="ECO:0000313" key="4">
    <source>
        <dbReference type="Proteomes" id="UP000054011"/>
    </source>
</evidence>
<sequence>MATGPPTNDGADQRAVRDLEAHFEGVLGDVTTARLAAARYLDALERADVPDEPDRRDDVLLVVTELASNAVQYAPGPFTVRLRRTFDGVHIEVHDTNPEPPVPRPWSPRENSGGVGWHLVHALATQVSVLTRPEGKDVHVFLPW</sequence>
<accession>A0A117IXB7</accession>
<keyword evidence="1" id="KW-0723">Serine/threonine-protein kinase</keyword>
<dbReference type="STRING" id="936756.ATE80_01625"/>
<proteinExistence type="predicted"/>
<dbReference type="GO" id="GO:0004674">
    <property type="term" value="F:protein serine/threonine kinase activity"/>
    <property type="evidence" value="ECO:0007669"/>
    <property type="project" value="UniProtKB-KW"/>
</dbReference>
<feature type="domain" description="Histidine kinase/HSP90-like ATPase" evidence="2">
    <location>
        <begin position="32"/>
        <end position="139"/>
    </location>
</feature>
<dbReference type="InterPro" id="IPR050267">
    <property type="entry name" value="Anti-sigma-factor_SerPK"/>
</dbReference>
<dbReference type="SUPFAM" id="SSF55874">
    <property type="entry name" value="ATPase domain of HSP90 chaperone/DNA topoisomerase II/histidine kinase"/>
    <property type="match status" value="1"/>
</dbReference>
<evidence type="ECO:0000313" key="3">
    <source>
        <dbReference type="EMBL" id="KUH40596.1"/>
    </source>
</evidence>
<gene>
    <name evidence="3" type="ORF">ATE80_01625</name>
</gene>
<dbReference type="PANTHER" id="PTHR35526:SF3">
    <property type="entry name" value="ANTI-SIGMA-F FACTOR RSBW"/>
    <property type="match status" value="1"/>
</dbReference>
<dbReference type="CDD" id="cd16936">
    <property type="entry name" value="HATPase_RsbW-like"/>
    <property type="match status" value="1"/>
</dbReference>
<dbReference type="InterPro" id="IPR003594">
    <property type="entry name" value="HATPase_dom"/>
</dbReference>
<protein>
    <submittedName>
        <fullName evidence="3">ATPase</fullName>
    </submittedName>
</protein>
<evidence type="ECO:0000256" key="1">
    <source>
        <dbReference type="ARBA" id="ARBA00022527"/>
    </source>
</evidence>
<keyword evidence="1" id="KW-0418">Kinase</keyword>
<dbReference type="OrthoDB" id="4286457at2"/>
<dbReference type="PANTHER" id="PTHR35526">
    <property type="entry name" value="ANTI-SIGMA-F FACTOR RSBW-RELATED"/>
    <property type="match status" value="1"/>
</dbReference>
<reference evidence="3 4" key="1">
    <citation type="submission" date="2015-11" db="EMBL/GenBank/DDBJ databases">
        <title>Genome-wide analysis reveals the secondary metabolome in Streptomyces kanasensis ZX01.</title>
        <authorList>
            <person name="Zhang G."/>
            <person name="Han L."/>
            <person name="Feng J."/>
            <person name="Zhang X."/>
        </authorList>
    </citation>
    <scope>NUCLEOTIDE SEQUENCE [LARGE SCALE GENOMIC DNA]</scope>
    <source>
        <strain evidence="3 4">ZX01</strain>
    </source>
</reference>
<name>A0A117IXB7_9ACTN</name>
<dbReference type="EMBL" id="LNSV01000002">
    <property type="protein sequence ID" value="KUH40596.1"/>
    <property type="molecule type" value="Genomic_DNA"/>
</dbReference>
<evidence type="ECO:0000259" key="2">
    <source>
        <dbReference type="Pfam" id="PF13581"/>
    </source>
</evidence>
<dbReference type="Gene3D" id="3.30.565.10">
    <property type="entry name" value="Histidine kinase-like ATPase, C-terminal domain"/>
    <property type="match status" value="1"/>
</dbReference>
<dbReference type="InterPro" id="IPR036890">
    <property type="entry name" value="HATPase_C_sf"/>
</dbReference>
<dbReference type="RefSeq" id="WP_058940252.1">
    <property type="nucleotide sequence ID" value="NZ_JBIBSF010000001.1"/>
</dbReference>
<organism evidence="3 4">
    <name type="scientific">Streptomyces kanasensis</name>
    <dbReference type="NCBI Taxonomy" id="936756"/>
    <lineage>
        <taxon>Bacteria</taxon>
        <taxon>Bacillati</taxon>
        <taxon>Actinomycetota</taxon>
        <taxon>Actinomycetes</taxon>
        <taxon>Kitasatosporales</taxon>
        <taxon>Streptomycetaceae</taxon>
        <taxon>Streptomyces</taxon>
    </lineage>
</organism>
<keyword evidence="1" id="KW-0808">Transferase</keyword>
<dbReference type="Proteomes" id="UP000054011">
    <property type="component" value="Unassembled WGS sequence"/>
</dbReference>